<dbReference type="EMBL" id="CP000747">
    <property type="protein sequence ID" value="ACG79337.1"/>
    <property type="molecule type" value="Genomic_DNA"/>
</dbReference>
<keyword evidence="3 4" id="KW-0472">Membrane</keyword>
<feature type="transmembrane region" description="Helical" evidence="4">
    <location>
        <begin position="21"/>
        <end position="45"/>
    </location>
</feature>
<evidence type="ECO:0000313" key="6">
    <source>
        <dbReference type="EMBL" id="ACG79337.1"/>
    </source>
</evidence>
<dbReference type="GO" id="GO:0022857">
    <property type="term" value="F:transmembrane transporter activity"/>
    <property type="evidence" value="ECO:0007669"/>
    <property type="project" value="InterPro"/>
</dbReference>
<feature type="transmembrane region" description="Helical" evidence="4">
    <location>
        <begin position="395"/>
        <end position="416"/>
    </location>
</feature>
<feature type="transmembrane region" description="Helical" evidence="4">
    <location>
        <begin position="183"/>
        <end position="203"/>
    </location>
</feature>
<evidence type="ECO:0000313" key="7">
    <source>
        <dbReference type="Proteomes" id="UP000001868"/>
    </source>
</evidence>
<dbReference type="AlphaFoldDB" id="B4R8X2"/>
<dbReference type="CDD" id="cd06174">
    <property type="entry name" value="MFS"/>
    <property type="match status" value="1"/>
</dbReference>
<dbReference type="Gene3D" id="1.20.1250.20">
    <property type="entry name" value="MFS general substrate transporter like domains"/>
    <property type="match status" value="2"/>
</dbReference>
<feature type="transmembrane region" description="Helical" evidence="4">
    <location>
        <begin position="307"/>
        <end position="324"/>
    </location>
</feature>
<evidence type="ECO:0000256" key="4">
    <source>
        <dbReference type="SAM" id="Phobius"/>
    </source>
</evidence>
<evidence type="ECO:0000259" key="5">
    <source>
        <dbReference type="PROSITE" id="PS50850"/>
    </source>
</evidence>
<evidence type="ECO:0000256" key="1">
    <source>
        <dbReference type="ARBA" id="ARBA00022692"/>
    </source>
</evidence>
<keyword evidence="2 4" id="KW-1133">Transmembrane helix</keyword>
<feature type="transmembrane region" description="Helical" evidence="4">
    <location>
        <begin position="155"/>
        <end position="177"/>
    </location>
</feature>
<feature type="transmembrane region" description="Helical" evidence="4">
    <location>
        <begin position="365"/>
        <end position="389"/>
    </location>
</feature>
<proteinExistence type="predicted"/>
<reference evidence="6 7" key="1">
    <citation type="journal article" date="2008" name="BMC Genomics">
        <title>Complete genome of Phenylobacterium zucineum - a novel facultative intracellular bacterium isolated from human erythroleukemia cell line K562.</title>
        <authorList>
            <person name="Luo Y."/>
            <person name="Xu X."/>
            <person name="Ding Z."/>
            <person name="Liu Z."/>
            <person name="Zhang B."/>
            <person name="Yan Z."/>
            <person name="Sun J."/>
            <person name="Hu S."/>
            <person name="Hu X."/>
        </authorList>
    </citation>
    <scope>NUCLEOTIDE SEQUENCE [LARGE SCALE GENOMIC DNA]</scope>
    <source>
        <strain evidence="6 7">HLK1</strain>
    </source>
</reference>
<feature type="transmembrane region" description="Helical" evidence="4">
    <location>
        <begin position="96"/>
        <end position="115"/>
    </location>
</feature>
<dbReference type="STRING" id="450851.PHZ_c2928"/>
<keyword evidence="1 4" id="KW-0812">Transmembrane</keyword>
<dbReference type="SUPFAM" id="SSF103473">
    <property type="entry name" value="MFS general substrate transporter"/>
    <property type="match status" value="1"/>
</dbReference>
<protein>
    <submittedName>
        <fullName evidence="6">Permease of the major facilitator superfamily</fullName>
    </submittedName>
</protein>
<dbReference type="eggNOG" id="COG2211">
    <property type="taxonomic scope" value="Bacteria"/>
</dbReference>
<feature type="transmembrane region" description="Helical" evidence="4">
    <location>
        <begin position="275"/>
        <end position="295"/>
    </location>
</feature>
<organism evidence="6 7">
    <name type="scientific">Phenylobacterium zucineum (strain HLK1)</name>
    <dbReference type="NCBI Taxonomy" id="450851"/>
    <lineage>
        <taxon>Bacteria</taxon>
        <taxon>Pseudomonadati</taxon>
        <taxon>Pseudomonadota</taxon>
        <taxon>Alphaproteobacteria</taxon>
        <taxon>Caulobacterales</taxon>
        <taxon>Caulobacteraceae</taxon>
        <taxon>Phenylobacterium</taxon>
    </lineage>
</organism>
<dbReference type="Pfam" id="PF07690">
    <property type="entry name" value="MFS_1"/>
    <property type="match status" value="2"/>
</dbReference>
<dbReference type="KEGG" id="pzu:PHZ_c2928"/>
<sequence>MPPVSSAFLADVPPRPQAASAGFIAALAVAQVGAFLSFMPLLTILAPLKASAIDPGQKAWILAQVSFWGALTAGASNILAGALSDRTRSRFGRRRPWIALGAAGTAGSYFAIMMAGTTGGLVASVLLFQLCLNLMFGPLLALLADRVPTAQRGRAAAFIGLAPPAGAMAGALLAGMALPQDGVRYGAIAALLLASALPILLLAREAPTGPGLLQLSGPPRLKRRAAAAPPMTRDFAAAWASRLLIQTAITIVTLFALFNIQDRVAPPGGLAPEALLALLVVGSSLVQAIAGLAGGFLSDHLARRKPFVLAAGLLTAVASLALAFGPDWRLMALAFAVFGVSYGLFQALDAALITEVLPSARDAGAYLGLSNLANTLPQMIAPLAGAALLEAAHGYAWLYAAAAAAAAAGGLAVLAVRRAR</sequence>
<dbReference type="PROSITE" id="PS50850">
    <property type="entry name" value="MFS"/>
    <property type="match status" value="1"/>
</dbReference>
<name>B4R8X2_PHEZH</name>
<gene>
    <name evidence="6" type="ordered locus">PHZ_c2928</name>
</gene>
<dbReference type="InterPro" id="IPR036259">
    <property type="entry name" value="MFS_trans_sf"/>
</dbReference>
<feature type="transmembrane region" description="Helical" evidence="4">
    <location>
        <begin position="65"/>
        <end position="84"/>
    </location>
</feature>
<dbReference type="PANTHER" id="PTHR23528">
    <property type="match status" value="1"/>
</dbReference>
<feature type="transmembrane region" description="Helical" evidence="4">
    <location>
        <begin position="330"/>
        <end position="353"/>
    </location>
</feature>
<dbReference type="OrthoDB" id="7584869at2"/>
<feature type="transmembrane region" description="Helical" evidence="4">
    <location>
        <begin position="121"/>
        <end position="143"/>
    </location>
</feature>
<evidence type="ECO:0000256" key="2">
    <source>
        <dbReference type="ARBA" id="ARBA00022989"/>
    </source>
</evidence>
<dbReference type="Proteomes" id="UP000001868">
    <property type="component" value="Chromosome"/>
</dbReference>
<dbReference type="PANTHER" id="PTHR23528:SF1">
    <property type="entry name" value="MAJOR FACILITATOR SUPERFAMILY (MFS) PROFILE DOMAIN-CONTAINING PROTEIN"/>
    <property type="match status" value="1"/>
</dbReference>
<feature type="transmembrane region" description="Helical" evidence="4">
    <location>
        <begin position="243"/>
        <end position="260"/>
    </location>
</feature>
<dbReference type="HOGENOM" id="CLU_040011_1_1_5"/>
<dbReference type="InterPro" id="IPR011701">
    <property type="entry name" value="MFS"/>
</dbReference>
<feature type="domain" description="Major facilitator superfamily (MFS) profile" evidence="5">
    <location>
        <begin position="234"/>
        <end position="420"/>
    </location>
</feature>
<evidence type="ECO:0000256" key="3">
    <source>
        <dbReference type="ARBA" id="ARBA00023136"/>
    </source>
</evidence>
<dbReference type="InterPro" id="IPR020846">
    <property type="entry name" value="MFS_dom"/>
</dbReference>
<accession>B4R8X2</accession>
<keyword evidence="7" id="KW-1185">Reference proteome</keyword>